<comment type="caution">
    <text evidence="3">The sequence shown here is derived from an EMBL/GenBank/DDBJ whole genome shotgun (WGS) entry which is preliminary data.</text>
</comment>
<dbReference type="FunFam" id="3.20.20.100:FF:000004">
    <property type="entry name" value="Oxidoreductase, aldo/keto reductase"/>
    <property type="match status" value="1"/>
</dbReference>
<dbReference type="InterPro" id="IPR036812">
    <property type="entry name" value="NAD(P)_OxRdtase_dom_sf"/>
</dbReference>
<proteinExistence type="predicted"/>
<feature type="domain" description="NADP-dependent oxidoreductase" evidence="2">
    <location>
        <begin position="32"/>
        <end position="334"/>
    </location>
</feature>
<protein>
    <submittedName>
        <fullName evidence="3">Aldo/keto reductase</fullName>
    </submittedName>
</protein>
<dbReference type="InterPro" id="IPR050523">
    <property type="entry name" value="AKR_Detox_Biosynth"/>
</dbReference>
<sequence length="378" mass="40914">MEAGTECCSLERTGVELDTYRLLGRSGLRVSPLALGTMTFGDAWGWGADADEARRILDAYLDRGGNFIDTANRYTDGASESLLGDFAQGRRERLVLATKYSMARDPGDPNSGGNHRKSMVASVEESLRRLATDYLDLLYLHAWDFSTPVEEILRAMDDLVRAGKVLYVAISDTPAWQVARMQAIADLRGWSPLIALQVEYSLVERTTERDLIPMATEMGLGVVPWSPLASGVLTGKYDVTDLEHTVSSDPSGSRRNVAAANGSLTERALRIVGVVKKVAAELGHTPSQVAIAWTLRNPAVTAPIVGARTEAQLTENLGALEVELPDALLAELADVSAVELGFPHDFLNREMPRQVLFGGVRIEGVTDLSPDVHAAAAR</sequence>
<organism evidence="3 4">
    <name type="scientific">Mycolicibacterium wolinskyi</name>
    <dbReference type="NCBI Taxonomy" id="59750"/>
    <lineage>
        <taxon>Bacteria</taxon>
        <taxon>Bacillati</taxon>
        <taxon>Actinomycetota</taxon>
        <taxon>Actinomycetes</taxon>
        <taxon>Mycobacteriales</taxon>
        <taxon>Mycobacteriaceae</taxon>
        <taxon>Mycolicibacterium</taxon>
    </lineage>
</organism>
<gene>
    <name evidence="3" type="ORF">AWC31_33040</name>
</gene>
<dbReference type="Proteomes" id="UP000193964">
    <property type="component" value="Unassembled WGS sequence"/>
</dbReference>
<dbReference type="InterPro" id="IPR023210">
    <property type="entry name" value="NADP_OxRdtase_dom"/>
</dbReference>
<evidence type="ECO:0000256" key="1">
    <source>
        <dbReference type="ARBA" id="ARBA00023002"/>
    </source>
</evidence>
<dbReference type="EMBL" id="LQQA01000030">
    <property type="protein sequence ID" value="ORX12080.1"/>
    <property type="molecule type" value="Genomic_DNA"/>
</dbReference>
<dbReference type="PANTHER" id="PTHR43364">
    <property type="entry name" value="NADH-SPECIFIC METHYLGLYOXAL REDUCTASE-RELATED"/>
    <property type="match status" value="1"/>
</dbReference>
<keyword evidence="1" id="KW-0560">Oxidoreductase</keyword>
<accession>A0A1X2F0W6</accession>
<dbReference type="CDD" id="cd19080">
    <property type="entry name" value="AKR_AKR9A_9B"/>
    <property type="match status" value="1"/>
</dbReference>
<dbReference type="PANTHER" id="PTHR43364:SF4">
    <property type="entry name" value="NAD(P)-LINKED OXIDOREDUCTASE SUPERFAMILY PROTEIN"/>
    <property type="match status" value="1"/>
</dbReference>
<dbReference type="AlphaFoldDB" id="A0A1X2F0W6"/>
<dbReference type="GO" id="GO:0005829">
    <property type="term" value="C:cytosol"/>
    <property type="evidence" value="ECO:0007669"/>
    <property type="project" value="UniProtKB-ARBA"/>
</dbReference>
<dbReference type="SUPFAM" id="SSF51430">
    <property type="entry name" value="NAD(P)-linked oxidoreductase"/>
    <property type="match status" value="1"/>
</dbReference>
<dbReference type="Pfam" id="PF00248">
    <property type="entry name" value="Aldo_ket_red"/>
    <property type="match status" value="1"/>
</dbReference>
<reference evidence="3 4" key="1">
    <citation type="submission" date="2016-01" db="EMBL/GenBank/DDBJ databases">
        <title>The new phylogeny of the genus Mycobacterium.</title>
        <authorList>
            <person name="Tarcisio F."/>
            <person name="Conor M."/>
            <person name="Antonella G."/>
            <person name="Elisabetta G."/>
            <person name="Giulia F.S."/>
            <person name="Sara T."/>
            <person name="Anna F."/>
            <person name="Clotilde B."/>
            <person name="Roberto B."/>
            <person name="Veronica D.S."/>
            <person name="Fabio R."/>
            <person name="Monica P."/>
            <person name="Olivier J."/>
            <person name="Enrico T."/>
            <person name="Nicola S."/>
        </authorList>
    </citation>
    <scope>NUCLEOTIDE SEQUENCE [LARGE SCALE GENOMIC DNA]</scope>
    <source>
        <strain evidence="3 4">ATCC 700010</strain>
    </source>
</reference>
<evidence type="ECO:0000259" key="2">
    <source>
        <dbReference type="Pfam" id="PF00248"/>
    </source>
</evidence>
<dbReference type="Gene3D" id="3.20.20.100">
    <property type="entry name" value="NADP-dependent oxidoreductase domain"/>
    <property type="match status" value="1"/>
</dbReference>
<name>A0A1X2F0W6_9MYCO</name>
<dbReference type="GO" id="GO:0016491">
    <property type="term" value="F:oxidoreductase activity"/>
    <property type="evidence" value="ECO:0007669"/>
    <property type="project" value="UniProtKB-KW"/>
</dbReference>
<evidence type="ECO:0000313" key="4">
    <source>
        <dbReference type="Proteomes" id="UP000193964"/>
    </source>
</evidence>
<evidence type="ECO:0000313" key="3">
    <source>
        <dbReference type="EMBL" id="ORX12080.1"/>
    </source>
</evidence>